<proteinExistence type="predicted"/>
<organism evidence="1 2">
    <name type="scientific">Faecalibacter rhinopitheci</name>
    <dbReference type="NCBI Taxonomy" id="2779678"/>
    <lineage>
        <taxon>Bacteria</taxon>
        <taxon>Pseudomonadati</taxon>
        <taxon>Bacteroidota</taxon>
        <taxon>Flavobacteriia</taxon>
        <taxon>Flavobacteriales</taxon>
        <taxon>Weeksellaceae</taxon>
        <taxon>Faecalibacter</taxon>
    </lineage>
</organism>
<keyword evidence="2" id="KW-1185">Reference proteome</keyword>
<dbReference type="AlphaFoldDB" id="A0A8J7FN14"/>
<comment type="caution">
    <text evidence="1">The sequence shown here is derived from an EMBL/GenBank/DDBJ whole genome shotgun (WGS) entry which is preliminary data.</text>
</comment>
<gene>
    <name evidence="1" type="ORF">IM532_00785</name>
</gene>
<dbReference type="Proteomes" id="UP000608754">
    <property type="component" value="Unassembled WGS sequence"/>
</dbReference>
<dbReference type="EMBL" id="JADGIK010000001">
    <property type="protein sequence ID" value="MBF0596009.1"/>
    <property type="molecule type" value="Genomic_DNA"/>
</dbReference>
<reference evidence="1" key="1">
    <citation type="submission" date="2020-10" db="EMBL/GenBank/DDBJ databases">
        <authorList>
            <person name="Lu T."/>
            <person name="Wang Q."/>
            <person name="Han X."/>
        </authorList>
    </citation>
    <scope>NUCLEOTIDE SEQUENCE</scope>
    <source>
        <strain evidence="1">WQ 117</strain>
    </source>
</reference>
<evidence type="ECO:0000313" key="1">
    <source>
        <dbReference type="EMBL" id="MBF0596009.1"/>
    </source>
</evidence>
<sequence>MENTTNTDTVFKTYFDQTLERCGWNDEMQKGIIFFLGASIISLNTDQILSRFKDEIRIQEELHHLIRLYAKPNEAYDPFNEIETTPISSAILTYNHIVLHQLIGKENQIEKFVKQNPDATSIVSDASILEDWTKEFVNAKYTLSATHKLNKMFFEYIGQYLKALQLDNTQCYVAGINFYQKYQTIDFEGTNFLNLTIIDSLSPIFKTLMHYPILYTYHPQELNSNHLFSSILQFFYMNANTDIAKYIHNYHHNLFYKPNTRNLRKEWNFEKEKRGIILSQIVHNAINIRKTVIGNYRSHFLQSDNYIMNELKDQAITRDEFKAGITHLIENFYEMKIEDVIENYTHAEFLQTCAILYYETAAHAMLVKEFKSN</sequence>
<protein>
    <submittedName>
        <fullName evidence="1">Uncharacterized protein</fullName>
    </submittedName>
</protein>
<accession>A0A8J7FN14</accession>
<name>A0A8J7FN14_9FLAO</name>
<dbReference type="RefSeq" id="WP_194181541.1">
    <property type="nucleotide sequence ID" value="NZ_JADGIK010000001.1"/>
</dbReference>
<evidence type="ECO:0000313" key="2">
    <source>
        <dbReference type="Proteomes" id="UP000608754"/>
    </source>
</evidence>